<sequence length="244" mass="27307">MNTDRERSILKILVHDKKVTVKDLSTRLFTSEPSIRRDLVSLERQHLLKRIYGGAILDDNDVSRQRIPFLLRELEQSQEKVTIAKKAASLVGDGAVVFLDASSSAFNLIPFLALKENITVITNGIRALMKLCEYNLRAVSTGGILLNSSCALSGEEAYATIARYNADFFFFSCRGLSDNGELTDISEAEDYIRLHMMERSKKAYLLCNSSKFSTRCFHHLCHASELSGIISEGEVPEGLGEYFL</sequence>
<proteinExistence type="predicted"/>
<feature type="domain" description="HTH deoR-type" evidence="3">
    <location>
        <begin position="2"/>
        <end position="57"/>
    </location>
</feature>
<dbReference type="InterPro" id="IPR036390">
    <property type="entry name" value="WH_DNA-bd_sf"/>
</dbReference>
<protein>
    <submittedName>
        <fullName evidence="4">DeoR/GlpR family DNA-binding transcription regulator</fullName>
    </submittedName>
</protein>
<dbReference type="RefSeq" id="WP_227614763.1">
    <property type="nucleotide sequence ID" value="NZ_JAJEPR010000007.1"/>
</dbReference>
<dbReference type="InterPro" id="IPR014036">
    <property type="entry name" value="DeoR-like_C"/>
</dbReference>
<dbReference type="SMART" id="SM00420">
    <property type="entry name" value="HTH_DEOR"/>
    <property type="match status" value="1"/>
</dbReference>
<dbReference type="SUPFAM" id="SSF46785">
    <property type="entry name" value="Winged helix' DNA-binding domain"/>
    <property type="match status" value="1"/>
</dbReference>
<evidence type="ECO:0000256" key="1">
    <source>
        <dbReference type="ARBA" id="ARBA00023015"/>
    </source>
</evidence>
<keyword evidence="5" id="KW-1185">Reference proteome</keyword>
<dbReference type="GO" id="GO:0003700">
    <property type="term" value="F:DNA-binding transcription factor activity"/>
    <property type="evidence" value="ECO:0007669"/>
    <property type="project" value="InterPro"/>
</dbReference>
<dbReference type="Pfam" id="PF00455">
    <property type="entry name" value="DeoRC"/>
    <property type="match status" value="1"/>
</dbReference>
<dbReference type="InterPro" id="IPR050313">
    <property type="entry name" value="Carb_Metab_HTH_regulators"/>
</dbReference>
<dbReference type="InterPro" id="IPR037171">
    <property type="entry name" value="NagB/RpiA_transferase-like"/>
</dbReference>
<dbReference type="AlphaFoldDB" id="A0AAE3DS34"/>
<evidence type="ECO:0000313" key="4">
    <source>
        <dbReference type="EMBL" id="MCC2189413.1"/>
    </source>
</evidence>
<name>A0AAE3DS34_9FIRM</name>
<reference evidence="4 5" key="1">
    <citation type="submission" date="2021-10" db="EMBL/GenBank/DDBJ databases">
        <title>Anaerobic single-cell dispensing facilitates the cultivation of human gut bacteria.</title>
        <authorList>
            <person name="Afrizal A."/>
        </authorList>
    </citation>
    <scope>NUCLEOTIDE SEQUENCE [LARGE SCALE GENOMIC DNA]</scope>
    <source>
        <strain evidence="4 5">CLA-AA-H277</strain>
    </source>
</reference>
<keyword evidence="2" id="KW-0804">Transcription</keyword>
<dbReference type="PROSITE" id="PS51000">
    <property type="entry name" value="HTH_DEOR_2"/>
    <property type="match status" value="1"/>
</dbReference>
<dbReference type="EMBL" id="JAJEPR010000007">
    <property type="protein sequence ID" value="MCC2189413.1"/>
    <property type="molecule type" value="Genomic_DNA"/>
</dbReference>
<dbReference type="Pfam" id="PF08220">
    <property type="entry name" value="HTH_DeoR"/>
    <property type="match status" value="1"/>
</dbReference>
<gene>
    <name evidence="4" type="ORF">LKD71_06260</name>
</gene>
<keyword evidence="1" id="KW-0805">Transcription regulation</keyword>
<dbReference type="SMART" id="SM01134">
    <property type="entry name" value="DeoRC"/>
    <property type="match status" value="1"/>
</dbReference>
<keyword evidence="4" id="KW-0238">DNA-binding</keyword>
<evidence type="ECO:0000256" key="2">
    <source>
        <dbReference type="ARBA" id="ARBA00023163"/>
    </source>
</evidence>
<dbReference type="PANTHER" id="PTHR30363">
    <property type="entry name" value="HTH-TYPE TRANSCRIPTIONAL REGULATOR SRLR-RELATED"/>
    <property type="match status" value="1"/>
</dbReference>
<comment type="caution">
    <text evidence="4">The sequence shown here is derived from an EMBL/GenBank/DDBJ whole genome shotgun (WGS) entry which is preliminary data.</text>
</comment>
<dbReference type="InterPro" id="IPR001034">
    <property type="entry name" value="DeoR_HTH"/>
</dbReference>
<organism evidence="4 5">
    <name type="scientific">Fusicatenibacter faecihominis</name>
    <dbReference type="NCBI Taxonomy" id="2881276"/>
    <lineage>
        <taxon>Bacteria</taxon>
        <taxon>Bacillati</taxon>
        <taxon>Bacillota</taxon>
        <taxon>Clostridia</taxon>
        <taxon>Lachnospirales</taxon>
        <taxon>Lachnospiraceae</taxon>
        <taxon>Fusicatenibacter</taxon>
    </lineage>
</organism>
<accession>A0AAE3DS34</accession>
<evidence type="ECO:0000313" key="5">
    <source>
        <dbReference type="Proteomes" id="UP001197875"/>
    </source>
</evidence>
<dbReference type="PANTHER" id="PTHR30363:SF44">
    <property type="entry name" value="AGA OPERON TRANSCRIPTIONAL REPRESSOR-RELATED"/>
    <property type="match status" value="1"/>
</dbReference>
<dbReference type="GO" id="GO:0003677">
    <property type="term" value="F:DNA binding"/>
    <property type="evidence" value="ECO:0007669"/>
    <property type="project" value="UniProtKB-KW"/>
</dbReference>
<evidence type="ECO:0000259" key="3">
    <source>
        <dbReference type="PROSITE" id="PS51000"/>
    </source>
</evidence>
<dbReference type="SUPFAM" id="SSF100950">
    <property type="entry name" value="NagB/RpiA/CoA transferase-like"/>
    <property type="match status" value="1"/>
</dbReference>
<dbReference type="PRINTS" id="PR00037">
    <property type="entry name" value="HTHLACR"/>
</dbReference>
<dbReference type="Proteomes" id="UP001197875">
    <property type="component" value="Unassembled WGS sequence"/>
</dbReference>